<protein>
    <submittedName>
        <fullName evidence="1">Uncharacterized protein</fullName>
    </submittedName>
</protein>
<accession>X1NCU8</accession>
<dbReference type="EMBL" id="BARV01017848">
    <property type="protein sequence ID" value="GAI28001.1"/>
    <property type="molecule type" value="Genomic_DNA"/>
</dbReference>
<evidence type="ECO:0000313" key="1">
    <source>
        <dbReference type="EMBL" id="GAI28001.1"/>
    </source>
</evidence>
<feature type="non-terminal residue" evidence="1">
    <location>
        <position position="1"/>
    </location>
</feature>
<organism evidence="1">
    <name type="scientific">marine sediment metagenome</name>
    <dbReference type="NCBI Taxonomy" id="412755"/>
    <lineage>
        <taxon>unclassified sequences</taxon>
        <taxon>metagenomes</taxon>
        <taxon>ecological metagenomes</taxon>
    </lineage>
</organism>
<comment type="caution">
    <text evidence="1">The sequence shown here is derived from an EMBL/GenBank/DDBJ whole genome shotgun (WGS) entry which is preliminary data.</text>
</comment>
<gene>
    <name evidence="1" type="ORF">S06H3_30321</name>
</gene>
<proteinExistence type="predicted"/>
<sequence>VRLAIKSGSAGGESAVGKTKNSSYIKVIYSAS</sequence>
<name>X1NCU8_9ZZZZ</name>
<reference evidence="1" key="1">
    <citation type="journal article" date="2014" name="Front. Microbiol.">
        <title>High frequency of phylogenetically diverse reductive dehalogenase-homologous genes in deep subseafloor sedimentary metagenomes.</title>
        <authorList>
            <person name="Kawai M."/>
            <person name="Futagami T."/>
            <person name="Toyoda A."/>
            <person name="Takaki Y."/>
            <person name="Nishi S."/>
            <person name="Hori S."/>
            <person name="Arai W."/>
            <person name="Tsubouchi T."/>
            <person name="Morono Y."/>
            <person name="Uchiyama I."/>
            <person name="Ito T."/>
            <person name="Fujiyama A."/>
            <person name="Inagaki F."/>
            <person name="Takami H."/>
        </authorList>
    </citation>
    <scope>NUCLEOTIDE SEQUENCE</scope>
    <source>
        <strain evidence="1">Expedition CK06-06</strain>
    </source>
</reference>
<dbReference type="AlphaFoldDB" id="X1NCU8"/>